<reference evidence="1 2" key="1">
    <citation type="journal article" date="2019" name="Commun. Biol.">
        <title>The bagworm genome reveals a unique fibroin gene that provides high tensile strength.</title>
        <authorList>
            <person name="Kono N."/>
            <person name="Nakamura H."/>
            <person name="Ohtoshi R."/>
            <person name="Tomita M."/>
            <person name="Numata K."/>
            <person name="Arakawa K."/>
        </authorList>
    </citation>
    <scope>NUCLEOTIDE SEQUENCE [LARGE SCALE GENOMIC DNA]</scope>
</reference>
<sequence>MHLAATQRPRSTAIWPSAVTFRAPARAVPYGNAWEHARPKASTGAVFRFAPFTRRNVRAATYGRPRVRALGSTVTIVRKTKLSESHGNIRA</sequence>
<organism evidence="1 2">
    <name type="scientific">Eumeta variegata</name>
    <name type="common">Bagworm moth</name>
    <name type="synonym">Eumeta japonica</name>
    <dbReference type="NCBI Taxonomy" id="151549"/>
    <lineage>
        <taxon>Eukaryota</taxon>
        <taxon>Metazoa</taxon>
        <taxon>Ecdysozoa</taxon>
        <taxon>Arthropoda</taxon>
        <taxon>Hexapoda</taxon>
        <taxon>Insecta</taxon>
        <taxon>Pterygota</taxon>
        <taxon>Neoptera</taxon>
        <taxon>Endopterygota</taxon>
        <taxon>Lepidoptera</taxon>
        <taxon>Glossata</taxon>
        <taxon>Ditrysia</taxon>
        <taxon>Tineoidea</taxon>
        <taxon>Psychidae</taxon>
        <taxon>Oiketicinae</taxon>
        <taxon>Eumeta</taxon>
    </lineage>
</organism>
<name>A0A4C1Y919_EUMVA</name>
<dbReference type="EMBL" id="BGZK01001146">
    <property type="protein sequence ID" value="GBP72466.1"/>
    <property type="molecule type" value="Genomic_DNA"/>
</dbReference>
<gene>
    <name evidence="1" type="ORF">EVAR_24377_1</name>
</gene>
<dbReference type="Proteomes" id="UP000299102">
    <property type="component" value="Unassembled WGS sequence"/>
</dbReference>
<protein>
    <submittedName>
        <fullName evidence="1">Uncharacterized protein</fullName>
    </submittedName>
</protein>
<accession>A0A4C1Y919</accession>
<evidence type="ECO:0000313" key="2">
    <source>
        <dbReference type="Proteomes" id="UP000299102"/>
    </source>
</evidence>
<dbReference type="AlphaFoldDB" id="A0A4C1Y919"/>
<proteinExistence type="predicted"/>
<keyword evidence="2" id="KW-1185">Reference proteome</keyword>
<evidence type="ECO:0000313" key="1">
    <source>
        <dbReference type="EMBL" id="GBP72466.1"/>
    </source>
</evidence>
<comment type="caution">
    <text evidence="1">The sequence shown here is derived from an EMBL/GenBank/DDBJ whole genome shotgun (WGS) entry which is preliminary data.</text>
</comment>